<comment type="similarity">
    <text evidence="1">Belongs to the 'GDXG' lipolytic enzyme family.</text>
</comment>
<dbReference type="Pfam" id="PF07859">
    <property type="entry name" value="Abhydrolase_3"/>
    <property type="match status" value="1"/>
</dbReference>
<feature type="compositionally biased region" description="Low complexity" evidence="4">
    <location>
        <begin position="43"/>
        <end position="56"/>
    </location>
</feature>
<feature type="region of interest" description="Disordered" evidence="4">
    <location>
        <begin position="37"/>
        <end position="62"/>
    </location>
</feature>
<dbReference type="InterPro" id="IPR029058">
    <property type="entry name" value="AB_hydrolase_fold"/>
</dbReference>
<dbReference type="Proteomes" id="UP001630127">
    <property type="component" value="Unassembled WGS sequence"/>
</dbReference>
<dbReference type="Gene3D" id="3.40.50.1820">
    <property type="entry name" value="alpha/beta hydrolase"/>
    <property type="match status" value="1"/>
</dbReference>
<dbReference type="InterPro" id="IPR002168">
    <property type="entry name" value="Lipase_GDXG_HIS_AS"/>
</dbReference>
<comment type="caution">
    <text evidence="6">The sequence shown here is derived from an EMBL/GenBank/DDBJ whole genome shotgun (WGS) entry which is preliminary data.</text>
</comment>
<dbReference type="InterPro" id="IPR033140">
    <property type="entry name" value="Lipase_GDXG_put_SER_AS"/>
</dbReference>
<evidence type="ECO:0000313" key="6">
    <source>
        <dbReference type="EMBL" id="KAL3515258.1"/>
    </source>
</evidence>
<evidence type="ECO:0000313" key="7">
    <source>
        <dbReference type="Proteomes" id="UP001630127"/>
    </source>
</evidence>
<evidence type="ECO:0000256" key="4">
    <source>
        <dbReference type="SAM" id="MobiDB-lite"/>
    </source>
</evidence>
<sequence length="325" mass="36197">MESISIPVTDPSSDDVLHNFLPFFRVFKDGRVEKFNQTPFTPPSDSDSNNPTTTNTAGGGVRSKDVIISAETKVGARLFLPKTTKPDEKLPLLIYFHGGAFVIESAYSAQYHNYIASLVANSNTIVVSVEYRLAPEHPIPACYHDSWTVLNWVTSHARDEQGPESWINNHADFSKVFLSGDSAGANIAHNMAAKASEEGLGNDGGIKIVGMILTHPFFGNGKPDKLWELICSDFDGSWDDPRLNPMTHPSLLSRLVCTRILICVSEKDFLRERGWLYYEALKKSGWKGELEVLNIENEEHVFHLSKPSCDNAQILMKRVVSFLRG</sequence>
<dbReference type="PANTHER" id="PTHR23024:SF479">
    <property type="entry name" value="CARBOXYLESTERASE 2-RELATED"/>
    <property type="match status" value="1"/>
</dbReference>
<dbReference type="EMBL" id="JBJUIK010000010">
    <property type="protein sequence ID" value="KAL3515258.1"/>
    <property type="molecule type" value="Genomic_DNA"/>
</dbReference>
<keyword evidence="7" id="KW-1185">Reference proteome</keyword>
<dbReference type="GO" id="GO:0016787">
    <property type="term" value="F:hydrolase activity"/>
    <property type="evidence" value="ECO:0007669"/>
    <property type="project" value="UniProtKB-KW"/>
</dbReference>
<keyword evidence="2" id="KW-0378">Hydrolase</keyword>
<protein>
    <recommendedName>
        <fullName evidence="5">Alpha/beta hydrolase fold-3 domain-containing protein</fullName>
    </recommendedName>
</protein>
<proteinExistence type="inferred from homology"/>
<organism evidence="6 7">
    <name type="scientific">Cinchona calisaya</name>
    <dbReference type="NCBI Taxonomy" id="153742"/>
    <lineage>
        <taxon>Eukaryota</taxon>
        <taxon>Viridiplantae</taxon>
        <taxon>Streptophyta</taxon>
        <taxon>Embryophyta</taxon>
        <taxon>Tracheophyta</taxon>
        <taxon>Spermatophyta</taxon>
        <taxon>Magnoliopsida</taxon>
        <taxon>eudicotyledons</taxon>
        <taxon>Gunneridae</taxon>
        <taxon>Pentapetalae</taxon>
        <taxon>asterids</taxon>
        <taxon>lamiids</taxon>
        <taxon>Gentianales</taxon>
        <taxon>Rubiaceae</taxon>
        <taxon>Cinchonoideae</taxon>
        <taxon>Cinchoneae</taxon>
        <taxon>Cinchona</taxon>
    </lineage>
</organism>
<feature type="domain" description="Alpha/beta hydrolase fold-3" evidence="5">
    <location>
        <begin position="93"/>
        <end position="303"/>
    </location>
</feature>
<dbReference type="PROSITE" id="PS01173">
    <property type="entry name" value="LIPASE_GDXG_HIS"/>
    <property type="match status" value="1"/>
</dbReference>
<evidence type="ECO:0000259" key="5">
    <source>
        <dbReference type="Pfam" id="PF07859"/>
    </source>
</evidence>
<dbReference type="PROSITE" id="PS01174">
    <property type="entry name" value="LIPASE_GDXG_SER"/>
    <property type="match status" value="1"/>
</dbReference>
<dbReference type="AlphaFoldDB" id="A0ABD2Z831"/>
<dbReference type="SUPFAM" id="SSF53474">
    <property type="entry name" value="alpha/beta-Hydrolases"/>
    <property type="match status" value="1"/>
</dbReference>
<name>A0ABD2Z831_9GENT</name>
<feature type="active site" evidence="3">
    <location>
        <position position="182"/>
    </location>
</feature>
<reference evidence="6 7" key="1">
    <citation type="submission" date="2024-11" db="EMBL/GenBank/DDBJ databases">
        <title>A near-complete genome assembly of Cinchona calisaya.</title>
        <authorList>
            <person name="Lian D.C."/>
            <person name="Zhao X.W."/>
            <person name="Wei L."/>
        </authorList>
    </citation>
    <scope>NUCLEOTIDE SEQUENCE [LARGE SCALE GENOMIC DNA]</scope>
    <source>
        <tissue evidence="6">Nenye</tissue>
    </source>
</reference>
<evidence type="ECO:0000256" key="3">
    <source>
        <dbReference type="PROSITE-ProRule" id="PRU10038"/>
    </source>
</evidence>
<dbReference type="InterPro" id="IPR050466">
    <property type="entry name" value="Carboxylest/Gibb_receptor"/>
</dbReference>
<evidence type="ECO:0000256" key="1">
    <source>
        <dbReference type="ARBA" id="ARBA00010515"/>
    </source>
</evidence>
<dbReference type="InterPro" id="IPR013094">
    <property type="entry name" value="AB_hydrolase_3"/>
</dbReference>
<dbReference type="PANTHER" id="PTHR23024">
    <property type="entry name" value="ARYLACETAMIDE DEACETYLASE"/>
    <property type="match status" value="1"/>
</dbReference>
<gene>
    <name evidence="6" type="ORF">ACH5RR_022160</name>
</gene>
<evidence type="ECO:0000256" key="2">
    <source>
        <dbReference type="ARBA" id="ARBA00022801"/>
    </source>
</evidence>
<accession>A0ABD2Z831</accession>